<name>A0ACC1HMH3_9FUNG</name>
<evidence type="ECO:0000313" key="2">
    <source>
        <dbReference type="Proteomes" id="UP001145114"/>
    </source>
</evidence>
<dbReference type="Proteomes" id="UP001145114">
    <property type="component" value="Unassembled WGS sequence"/>
</dbReference>
<keyword evidence="2" id="KW-1185">Reference proteome</keyword>
<dbReference type="EMBL" id="JAMZIH010004035">
    <property type="protein sequence ID" value="KAJ1676482.1"/>
    <property type="molecule type" value="Genomic_DNA"/>
</dbReference>
<comment type="caution">
    <text evidence="1">The sequence shown here is derived from an EMBL/GenBank/DDBJ whole genome shotgun (WGS) entry which is preliminary data.</text>
</comment>
<evidence type="ECO:0000313" key="1">
    <source>
        <dbReference type="EMBL" id="KAJ1676482.1"/>
    </source>
</evidence>
<proteinExistence type="predicted"/>
<sequence length="229" mass="26555">MSERVCEVVDYRSGELSNLRKLIELQGRIDWHSLLGVELHLCSFTPLLGMRRYIREGPMNKSSMSRKRIYAFLTNDMFILTLQWREGGRWLYELYHTPMQTCDIIIRVPELAMVSFASSEGGKSTKSQTANSAGDQQFSGIQSFEVIHTRSKETITLRTPDAAKWVKDLIKVSEVHYQAFKAAVESGMITIDRDRDKKKKKRNTHMLLTEEERNKIRQDIKPSHLSRKC</sequence>
<gene>
    <name evidence="1" type="ORF">EV182_008111</name>
</gene>
<organism evidence="1 2">
    <name type="scientific">Spiromyces aspiralis</name>
    <dbReference type="NCBI Taxonomy" id="68401"/>
    <lineage>
        <taxon>Eukaryota</taxon>
        <taxon>Fungi</taxon>
        <taxon>Fungi incertae sedis</taxon>
        <taxon>Zoopagomycota</taxon>
        <taxon>Kickxellomycotina</taxon>
        <taxon>Kickxellomycetes</taxon>
        <taxon>Kickxellales</taxon>
        <taxon>Kickxellaceae</taxon>
        <taxon>Spiromyces</taxon>
    </lineage>
</organism>
<accession>A0ACC1HMH3</accession>
<protein>
    <submittedName>
        <fullName evidence="1">Uncharacterized protein</fullName>
    </submittedName>
</protein>
<reference evidence="1" key="1">
    <citation type="submission" date="2022-06" db="EMBL/GenBank/DDBJ databases">
        <title>Phylogenomic reconstructions and comparative analyses of Kickxellomycotina fungi.</title>
        <authorList>
            <person name="Reynolds N.K."/>
            <person name="Stajich J.E."/>
            <person name="Barry K."/>
            <person name="Grigoriev I.V."/>
            <person name="Crous P."/>
            <person name="Smith M.E."/>
        </authorList>
    </citation>
    <scope>NUCLEOTIDE SEQUENCE</scope>
    <source>
        <strain evidence="1">RSA 2271</strain>
    </source>
</reference>